<evidence type="ECO:0000256" key="1">
    <source>
        <dbReference type="ARBA" id="ARBA00001946"/>
    </source>
</evidence>
<dbReference type="InterPro" id="IPR044929">
    <property type="entry name" value="DNA/RNA_non-sp_Endonuclease_sf"/>
</dbReference>
<keyword evidence="4 9" id="KW-0479">Metal-binding</keyword>
<dbReference type="CDD" id="cd00091">
    <property type="entry name" value="NUC"/>
    <property type="match status" value="1"/>
</dbReference>
<keyword evidence="6 10" id="KW-0378">Hydrolase</keyword>
<accession>A0A1Y1S1Y3</accession>
<evidence type="ECO:0000256" key="4">
    <source>
        <dbReference type="ARBA" id="ARBA00022723"/>
    </source>
</evidence>
<dbReference type="STRING" id="1963862.B4O97_01685"/>
<dbReference type="EC" id="3.1.30.-" evidence="10"/>
<keyword evidence="3 10" id="KW-0540">Nuclease</keyword>
<dbReference type="InterPro" id="IPR044925">
    <property type="entry name" value="His-Me_finger_sf"/>
</dbReference>
<evidence type="ECO:0000256" key="5">
    <source>
        <dbReference type="ARBA" id="ARBA00022759"/>
    </source>
</evidence>
<dbReference type="OrthoDB" id="9770276at2"/>
<reference evidence="13 14" key="1">
    <citation type="submission" date="2017-03" db="EMBL/GenBank/DDBJ databases">
        <title>Draft Genome sequence of Marispirochaeta sp. strain JC444.</title>
        <authorList>
            <person name="Shivani Y."/>
            <person name="Subhash Y."/>
            <person name="Sasikala C."/>
            <person name="Ramana C."/>
        </authorList>
    </citation>
    <scope>NUCLEOTIDE SEQUENCE [LARGE SCALE GENOMIC DNA]</scope>
    <source>
        <strain evidence="13 14">JC444</strain>
    </source>
</reference>
<protein>
    <recommendedName>
        <fullName evidence="10">Endonuclease</fullName>
        <ecNumber evidence="10">3.1.30.-</ecNumber>
    </recommendedName>
</protein>
<evidence type="ECO:0000259" key="11">
    <source>
        <dbReference type="SMART" id="SM00477"/>
    </source>
</evidence>
<dbReference type="Pfam" id="PF01223">
    <property type="entry name" value="Endonuclease_NS"/>
    <property type="match status" value="1"/>
</dbReference>
<dbReference type="InterPro" id="IPR020821">
    <property type="entry name" value="ENPP1-3/EXOG-like_nuc-like"/>
</dbReference>
<evidence type="ECO:0000256" key="8">
    <source>
        <dbReference type="PIRSR" id="PIRSR640255-1"/>
    </source>
</evidence>
<keyword evidence="5 10" id="KW-0255">Endonuclease</keyword>
<dbReference type="RefSeq" id="WP_083047692.1">
    <property type="nucleotide sequence ID" value="NZ_MWQY01000002.1"/>
</dbReference>
<evidence type="ECO:0000256" key="2">
    <source>
        <dbReference type="ARBA" id="ARBA00010052"/>
    </source>
</evidence>
<evidence type="ECO:0000256" key="9">
    <source>
        <dbReference type="PIRSR" id="PIRSR640255-2"/>
    </source>
</evidence>
<dbReference type="EMBL" id="MWQY01000002">
    <property type="protein sequence ID" value="ORC37739.1"/>
    <property type="molecule type" value="Genomic_DNA"/>
</dbReference>
<evidence type="ECO:0000256" key="7">
    <source>
        <dbReference type="ARBA" id="ARBA00022842"/>
    </source>
</evidence>
<evidence type="ECO:0000256" key="3">
    <source>
        <dbReference type="ARBA" id="ARBA00022722"/>
    </source>
</evidence>
<evidence type="ECO:0000313" key="13">
    <source>
        <dbReference type="EMBL" id="ORC37739.1"/>
    </source>
</evidence>
<feature type="binding site" evidence="9">
    <location>
        <position position="188"/>
    </location>
    <ligand>
        <name>Mg(2+)</name>
        <dbReference type="ChEBI" id="CHEBI:18420"/>
        <note>catalytic</note>
    </ligand>
</feature>
<feature type="domain" description="DNA/RNA non-specific endonuclease/pyrophosphatase/phosphodiesterase" evidence="12">
    <location>
        <begin position="95"/>
        <end position="292"/>
    </location>
</feature>
<dbReference type="InterPro" id="IPR040255">
    <property type="entry name" value="Non-specific_endonuclease"/>
</dbReference>
<dbReference type="GO" id="GO:0016787">
    <property type="term" value="F:hydrolase activity"/>
    <property type="evidence" value="ECO:0007669"/>
    <property type="project" value="UniProtKB-KW"/>
</dbReference>
<sequence>MAKNSANRALLILFAGLVLVVLLITFVAQAGTGELIVLIGDRVGGALGEATKMVGESVKTVAERPLASSISDYLENPETLAVPVSLEEMVFEIIEKEGFLLAYSRERQIPLWVGYELTAEELAGDLERLDYFSKDDDLGDSSPVSSSYTGSGYDRGHMIPAADVKWSEAAMADSFLMSNVAPQIPELNRGPWRELEEAIRELAKAEGAVIVITGPVLTEDEYPRLGGGGSVIPLYYFKVVLDYREPGIRAWGFLMPNTGEMLSDREYEDFLFSVDRVEEFTGYDFFASLPDELEEDLENRAPSIF</sequence>
<proteinExistence type="inferred from homology"/>
<comment type="caution">
    <text evidence="13">The sequence shown here is derived from an EMBL/GenBank/DDBJ whole genome shotgun (WGS) entry which is preliminary data.</text>
</comment>
<name>A0A1Y1S1Y3_9SPIO</name>
<feature type="active site" description="Proton acceptor" evidence="8">
    <location>
        <position position="157"/>
    </location>
</feature>
<evidence type="ECO:0000259" key="12">
    <source>
        <dbReference type="SMART" id="SM00892"/>
    </source>
</evidence>
<dbReference type="PROSITE" id="PS01070">
    <property type="entry name" value="NUCLEASE_NON_SPEC"/>
    <property type="match status" value="1"/>
</dbReference>
<dbReference type="GO" id="GO:0004519">
    <property type="term" value="F:endonuclease activity"/>
    <property type="evidence" value="ECO:0007669"/>
    <property type="project" value="UniProtKB-UniRule"/>
</dbReference>
<organism evidence="13 14">
    <name type="scientific">Marispirochaeta aestuarii</name>
    <dbReference type="NCBI Taxonomy" id="1963862"/>
    <lineage>
        <taxon>Bacteria</taxon>
        <taxon>Pseudomonadati</taxon>
        <taxon>Spirochaetota</taxon>
        <taxon>Spirochaetia</taxon>
        <taxon>Spirochaetales</taxon>
        <taxon>Spirochaetaceae</taxon>
        <taxon>Marispirochaeta</taxon>
    </lineage>
</organism>
<dbReference type="SMART" id="SM00477">
    <property type="entry name" value="NUC"/>
    <property type="match status" value="1"/>
</dbReference>
<comment type="similarity">
    <text evidence="2 10">Belongs to the DNA/RNA non-specific endonuclease family.</text>
</comment>
<evidence type="ECO:0000313" key="14">
    <source>
        <dbReference type="Proteomes" id="UP000192343"/>
    </source>
</evidence>
<evidence type="ECO:0000256" key="6">
    <source>
        <dbReference type="ARBA" id="ARBA00022801"/>
    </source>
</evidence>
<dbReference type="Proteomes" id="UP000192343">
    <property type="component" value="Unassembled WGS sequence"/>
</dbReference>
<dbReference type="PANTHER" id="PTHR13966:SF5">
    <property type="entry name" value="ENDONUCLEASE G, MITOCHONDRIAL"/>
    <property type="match status" value="1"/>
</dbReference>
<dbReference type="SUPFAM" id="SSF54060">
    <property type="entry name" value="His-Me finger endonucleases"/>
    <property type="match status" value="1"/>
</dbReference>
<feature type="domain" description="ENPP1-3/EXOG-like endonuclease/phosphodiesterase" evidence="11">
    <location>
        <begin position="96"/>
        <end position="292"/>
    </location>
</feature>
<dbReference type="AlphaFoldDB" id="A0A1Y1S1Y3"/>
<dbReference type="GO" id="GO:0046872">
    <property type="term" value="F:metal ion binding"/>
    <property type="evidence" value="ECO:0007669"/>
    <property type="project" value="UniProtKB-KW"/>
</dbReference>
<dbReference type="InterPro" id="IPR018524">
    <property type="entry name" value="DNA/RNA_endonuclease_AS"/>
</dbReference>
<keyword evidence="7" id="KW-0460">Magnesium</keyword>
<comment type="cofactor">
    <cofactor evidence="1 10">
        <name>Mg(2+)</name>
        <dbReference type="ChEBI" id="CHEBI:18420"/>
    </cofactor>
</comment>
<dbReference type="Gene3D" id="3.40.570.10">
    <property type="entry name" value="Extracellular Endonuclease, subunit A"/>
    <property type="match status" value="1"/>
</dbReference>
<dbReference type="SMART" id="SM00892">
    <property type="entry name" value="Endonuclease_NS"/>
    <property type="match status" value="1"/>
</dbReference>
<dbReference type="PANTHER" id="PTHR13966">
    <property type="entry name" value="ENDONUCLEASE RELATED"/>
    <property type="match status" value="1"/>
</dbReference>
<keyword evidence="14" id="KW-1185">Reference proteome</keyword>
<gene>
    <name evidence="13" type="ORF">B4O97_01685</name>
</gene>
<dbReference type="GO" id="GO:0003676">
    <property type="term" value="F:nucleic acid binding"/>
    <property type="evidence" value="ECO:0007669"/>
    <property type="project" value="InterPro"/>
</dbReference>
<dbReference type="InterPro" id="IPR001604">
    <property type="entry name" value="Endo_G_ENPP1-like_dom"/>
</dbReference>
<evidence type="ECO:0000256" key="10">
    <source>
        <dbReference type="RuleBase" id="RU366055"/>
    </source>
</evidence>